<dbReference type="Gene3D" id="1.10.443.10">
    <property type="entry name" value="Intergrase catalytic core"/>
    <property type="match status" value="1"/>
</dbReference>
<name>A0ABT8VHD4_9BACL</name>
<protein>
    <submittedName>
        <fullName evidence="8">Tyrosine-type recombinase/integrase</fullName>
    </submittedName>
</protein>
<dbReference type="Pfam" id="PF14659">
    <property type="entry name" value="Phage_int_SAM_3"/>
    <property type="match status" value="1"/>
</dbReference>
<keyword evidence="3 5" id="KW-0238">DNA-binding</keyword>
<gene>
    <name evidence="8" type="ORF">Q3C12_25640</name>
</gene>
<evidence type="ECO:0000313" key="9">
    <source>
        <dbReference type="Proteomes" id="UP001168883"/>
    </source>
</evidence>
<dbReference type="InterPro" id="IPR010998">
    <property type="entry name" value="Integrase_recombinase_N"/>
</dbReference>
<evidence type="ECO:0000256" key="4">
    <source>
        <dbReference type="ARBA" id="ARBA00023172"/>
    </source>
</evidence>
<evidence type="ECO:0000259" key="6">
    <source>
        <dbReference type="PROSITE" id="PS51898"/>
    </source>
</evidence>
<dbReference type="Pfam" id="PF14657">
    <property type="entry name" value="Arm-DNA-bind_4"/>
    <property type="match status" value="1"/>
</dbReference>
<evidence type="ECO:0000256" key="3">
    <source>
        <dbReference type="ARBA" id="ARBA00023125"/>
    </source>
</evidence>
<dbReference type="InterPro" id="IPR050090">
    <property type="entry name" value="Tyrosine_recombinase_XerCD"/>
</dbReference>
<accession>A0ABT8VHD4</accession>
<evidence type="ECO:0000259" key="7">
    <source>
        <dbReference type="PROSITE" id="PS51900"/>
    </source>
</evidence>
<keyword evidence="9" id="KW-1185">Reference proteome</keyword>
<dbReference type="InterPro" id="IPR011010">
    <property type="entry name" value="DNA_brk_join_enz"/>
</dbReference>
<dbReference type="InterPro" id="IPR028259">
    <property type="entry name" value="AP2-like_int_N"/>
</dbReference>
<dbReference type="InterPro" id="IPR002104">
    <property type="entry name" value="Integrase_catalytic"/>
</dbReference>
<feature type="domain" description="Core-binding (CB)" evidence="7">
    <location>
        <begin position="73"/>
        <end position="155"/>
    </location>
</feature>
<dbReference type="PROSITE" id="PS51900">
    <property type="entry name" value="CB"/>
    <property type="match status" value="1"/>
</dbReference>
<keyword evidence="4" id="KW-0233">DNA recombination</keyword>
<dbReference type="Gene3D" id="1.10.150.130">
    <property type="match status" value="1"/>
</dbReference>
<evidence type="ECO:0000256" key="1">
    <source>
        <dbReference type="ARBA" id="ARBA00008857"/>
    </source>
</evidence>
<dbReference type="PANTHER" id="PTHR30349">
    <property type="entry name" value="PHAGE INTEGRASE-RELATED"/>
    <property type="match status" value="1"/>
</dbReference>
<evidence type="ECO:0000256" key="5">
    <source>
        <dbReference type="PROSITE-ProRule" id="PRU01248"/>
    </source>
</evidence>
<dbReference type="InterPro" id="IPR004107">
    <property type="entry name" value="Integrase_SAM-like_N"/>
</dbReference>
<sequence length="391" mass="45360">MIGSFRRRNCKCKKKRCTCGSKWTYRYHIIDPKTGKRKQKETRGFDTKEEAEEEAKRILVELQNGTYIEEKDLTFQDFAFQWLDLYSKSGKVKQSTVDIRKAKLKILEEHFAQIKVKDITKKMYQEFLNSLLEQYARKTIASIHEVGSLIFKKAVELEIIAKDITEYAEIPTKKLTVEELEGQIKVPRYLEKEELKQFLEAAKFSNLAIDYPMFVTLAYTGLRVGELCALKWKDIDFSEQIISITKTIYNKSNKSGEHALHTPKTKSSIRTLDVDEIVLAALEQHKNNQKAVSLEDHFVFVDRKGNPVPITYVQKRMHSLLKHAKIELHLTPHSLRHTHTSLLAEAGVSLEVIQNRLGHQDDKITRAIYLHITKPKRKEASQKFAELMRGI</sequence>
<feature type="domain" description="Tyr recombinase" evidence="6">
    <location>
        <begin position="185"/>
        <end position="382"/>
    </location>
</feature>
<dbReference type="Pfam" id="PF00589">
    <property type="entry name" value="Phage_integrase"/>
    <property type="match status" value="1"/>
</dbReference>
<dbReference type="Proteomes" id="UP001168883">
    <property type="component" value="Unassembled WGS sequence"/>
</dbReference>
<dbReference type="PROSITE" id="PS51898">
    <property type="entry name" value="TYR_RECOMBINASE"/>
    <property type="match status" value="1"/>
</dbReference>
<evidence type="ECO:0000256" key="2">
    <source>
        <dbReference type="ARBA" id="ARBA00022908"/>
    </source>
</evidence>
<comment type="caution">
    <text evidence="8">The sequence shown here is derived from an EMBL/GenBank/DDBJ whole genome shotgun (WGS) entry which is preliminary data.</text>
</comment>
<comment type="similarity">
    <text evidence="1">Belongs to the 'phage' integrase family.</text>
</comment>
<dbReference type="PANTHER" id="PTHR30349:SF64">
    <property type="entry name" value="PROPHAGE INTEGRASE INTD-RELATED"/>
    <property type="match status" value="1"/>
</dbReference>
<dbReference type="CDD" id="cd01189">
    <property type="entry name" value="INT_ICEBs1_C_like"/>
    <property type="match status" value="1"/>
</dbReference>
<dbReference type="EMBL" id="JAUMKJ010000040">
    <property type="protein sequence ID" value="MDO3680396.1"/>
    <property type="molecule type" value="Genomic_DNA"/>
</dbReference>
<reference evidence="8" key="1">
    <citation type="submission" date="2023-07" db="EMBL/GenBank/DDBJ databases">
        <authorList>
            <person name="Aktuganov G."/>
            <person name="Boyko T."/>
            <person name="Delegan Y."/>
            <person name="Galimzianova N."/>
            <person name="Gilvanova E."/>
            <person name="Korobov V."/>
            <person name="Kuzmina L."/>
            <person name="Melentiev A."/>
            <person name="Milman P."/>
            <person name="Ryabova A."/>
            <person name="Stupak E."/>
            <person name="Yasakov T."/>
            <person name="Zharikova N."/>
            <person name="Zhurenko E."/>
        </authorList>
    </citation>
    <scope>NUCLEOTIDE SEQUENCE</scope>
    <source>
        <strain evidence="8">IB-739</strain>
    </source>
</reference>
<dbReference type="InterPro" id="IPR013762">
    <property type="entry name" value="Integrase-like_cat_sf"/>
</dbReference>
<dbReference type="SUPFAM" id="SSF56349">
    <property type="entry name" value="DNA breaking-rejoining enzymes"/>
    <property type="match status" value="1"/>
</dbReference>
<organism evidence="8 9">
    <name type="scientific">Paenibacillus ehimensis</name>
    <dbReference type="NCBI Taxonomy" id="79264"/>
    <lineage>
        <taxon>Bacteria</taxon>
        <taxon>Bacillati</taxon>
        <taxon>Bacillota</taxon>
        <taxon>Bacilli</taxon>
        <taxon>Bacillales</taxon>
        <taxon>Paenibacillaceae</taxon>
        <taxon>Paenibacillus</taxon>
    </lineage>
</organism>
<dbReference type="InterPro" id="IPR044068">
    <property type="entry name" value="CB"/>
</dbReference>
<keyword evidence="2" id="KW-0229">DNA integration</keyword>
<dbReference type="RefSeq" id="WP_302880684.1">
    <property type="nucleotide sequence ID" value="NZ_JAUMKJ010000040.1"/>
</dbReference>
<evidence type="ECO:0000313" key="8">
    <source>
        <dbReference type="EMBL" id="MDO3680396.1"/>
    </source>
</evidence>
<proteinExistence type="inferred from homology"/>